<dbReference type="SMART" id="SM00382">
    <property type="entry name" value="AAA"/>
    <property type="match status" value="1"/>
</dbReference>
<keyword evidence="1" id="KW-0547">Nucleotide-binding</keyword>
<proteinExistence type="predicted"/>
<evidence type="ECO:0000256" key="1">
    <source>
        <dbReference type="ARBA" id="ARBA00022741"/>
    </source>
</evidence>
<protein>
    <submittedName>
        <fullName evidence="4">AAA family ATPase</fullName>
    </submittedName>
</protein>
<sequence>MEKIVLYYGPNIGFKKYIQEETDESDITTTLSSVVRKIDEFKNIFKFISENPDESKIQDIQLIRVGNLISSSDEYAGIQEHAILNFEILLSKLEIKNIYFQNPPKHISDIFNASYPDITEIEKYCYVPIDERKIYTIHENFDKRIIGQPKAKKSLLRSLVRLTYQKNKKPLVILFYGPSGVGKTETAKYLAEILGGQLFRKQFSMFQNNDYIYYLFGGEHSKNSFAKEILEREANVLLLDEFDKVNPLFHSAFYQLFDEGIFEDQNYKVNVGDAVIICTSNYLDEDEIKKQLGDPIYSRIEACIKFDSLSTDSLKGIIEQEIEFEWKKLRQVDKKKIDKNEVKSHFCNHLSKFSNVRIIKSSINLAISEKILERIIERKGK</sequence>
<evidence type="ECO:0000313" key="5">
    <source>
        <dbReference type="Proteomes" id="UP000245657"/>
    </source>
</evidence>
<dbReference type="GeneID" id="97547630"/>
<dbReference type="Gene3D" id="3.40.50.300">
    <property type="entry name" value="P-loop containing nucleotide triphosphate hydrolases"/>
    <property type="match status" value="1"/>
</dbReference>
<dbReference type="Proteomes" id="UP000245657">
    <property type="component" value="Unassembled WGS sequence"/>
</dbReference>
<feature type="domain" description="AAA+ ATPase" evidence="3">
    <location>
        <begin position="169"/>
        <end position="306"/>
    </location>
</feature>
<dbReference type="RefSeq" id="WP_109969755.1">
    <property type="nucleotide sequence ID" value="NZ_CP176093.1"/>
</dbReference>
<dbReference type="InterPro" id="IPR027417">
    <property type="entry name" value="P-loop_NTPase"/>
</dbReference>
<dbReference type="InterPro" id="IPR003593">
    <property type="entry name" value="AAA+_ATPase"/>
</dbReference>
<accession>A0A2V2MR76</accession>
<dbReference type="Pfam" id="PF07724">
    <property type="entry name" value="AAA_2"/>
    <property type="match status" value="1"/>
</dbReference>
<dbReference type="InterPro" id="IPR001270">
    <property type="entry name" value="ClpA/B"/>
</dbReference>
<reference evidence="4 5" key="1">
    <citation type="submission" date="2018-05" db="EMBL/GenBank/DDBJ databases">
        <title>Draft genome of Methanospirillum lacunae Ki8-1.</title>
        <authorList>
            <person name="Dueholm M.S."/>
            <person name="Nielsen P.H."/>
            <person name="Bakmann L.F."/>
            <person name="Otzen D.E."/>
        </authorList>
    </citation>
    <scope>NUCLEOTIDE SEQUENCE [LARGE SCALE GENOMIC DNA]</scope>
    <source>
        <strain evidence="4 5">Ki8-1</strain>
    </source>
</reference>
<dbReference type="GO" id="GO:0005737">
    <property type="term" value="C:cytoplasm"/>
    <property type="evidence" value="ECO:0007669"/>
    <property type="project" value="TreeGrafter"/>
</dbReference>
<name>A0A2V2MR76_9EURY</name>
<dbReference type="GO" id="GO:0034605">
    <property type="term" value="P:cellular response to heat"/>
    <property type="evidence" value="ECO:0007669"/>
    <property type="project" value="TreeGrafter"/>
</dbReference>
<dbReference type="InterPro" id="IPR003959">
    <property type="entry name" value="ATPase_AAA_core"/>
</dbReference>
<dbReference type="GO" id="GO:0005524">
    <property type="term" value="F:ATP binding"/>
    <property type="evidence" value="ECO:0007669"/>
    <property type="project" value="UniProtKB-KW"/>
</dbReference>
<organism evidence="4 5">
    <name type="scientific">Methanospirillum lacunae</name>
    <dbReference type="NCBI Taxonomy" id="668570"/>
    <lineage>
        <taxon>Archaea</taxon>
        <taxon>Methanobacteriati</taxon>
        <taxon>Methanobacteriota</taxon>
        <taxon>Stenosarchaea group</taxon>
        <taxon>Methanomicrobia</taxon>
        <taxon>Methanomicrobiales</taxon>
        <taxon>Methanospirillaceae</taxon>
        <taxon>Methanospirillum</taxon>
    </lineage>
</organism>
<dbReference type="OrthoDB" id="9837at2157"/>
<evidence type="ECO:0000256" key="2">
    <source>
        <dbReference type="ARBA" id="ARBA00022840"/>
    </source>
</evidence>
<comment type="caution">
    <text evidence="4">The sequence shown here is derived from an EMBL/GenBank/DDBJ whole genome shotgun (WGS) entry which is preliminary data.</text>
</comment>
<dbReference type="GO" id="GO:0016887">
    <property type="term" value="F:ATP hydrolysis activity"/>
    <property type="evidence" value="ECO:0007669"/>
    <property type="project" value="InterPro"/>
</dbReference>
<dbReference type="PANTHER" id="PTHR11638">
    <property type="entry name" value="ATP-DEPENDENT CLP PROTEASE"/>
    <property type="match status" value="1"/>
</dbReference>
<keyword evidence="5" id="KW-1185">Reference proteome</keyword>
<dbReference type="PRINTS" id="PR00300">
    <property type="entry name" value="CLPPROTEASEA"/>
</dbReference>
<evidence type="ECO:0000313" key="4">
    <source>
        <dbReference type="EMBL" id="PWR70642.1"/>
    </source>
</evidence>
<gene>
    <name evidence="4" type="ORF">DK846_14730</name>
</gene>
<dbReference type="AlphaFoldDB" id="A0A2V2MR76"/>
<dbReference type="SUPFAM" id="SSF52540">
    <property type="entry name" value="P-loop containing nucleoside triphosphate hydrolases"/>
    <property type="match status" value="1"/>
</dbReference>
<evidence type="ECO:0000259" key="3">
    <source>
        <dbReference type="SMART" id="SM00382"/>
    </source>
</evidence>
<dbReference type="PANTHER" id="PTHR11638:SF18">
    <property type="entry name" value="HEAT SHOCK PROTEIN 104"/>
    <property type="match status" value="1"/>
</dbReference>
<dbReference type="InterPro" id="IPR050130">
    <property type="entry name" value="ClpA_ClpB"/>
</dbReference>
<dbReference type="EMBL" id="QGMY01000011">
    <property type="protein sequence ID" value="PWR70642.1"/>
    <property type="molecule type" value="Genomic_DNA"/>
</dbReference>
<keyword evidence="2" id="KW-0067">ATP-binding</keyword>